<evidence type="ECO:0000313" key="2">
    <source>
        <dbReference type="EMBL" id="NJW51627.1"/>
    </source>
</evidence>
<dbReference type="RefSeq" id="WP_168136781.1">
    <property type="nucleotide sequence ID" value="NZ_JAAVJR010000001.1"/>
</dbReference>
<keyword evidence="3" id="KW-1185">Reference proteome</keyword>
<accession>A0ABX1CTM8</accession>
<proteinExistence type="predicted"/>
<feature type="chain" id="PRO_5047347166" description="TonB protein C-terminal" evidence="1">
    <location>
        <begin position="21"/>
        <end position="142"/>
    </location>
</feature>
<feature type="signal peptide" evidence="1">
    <location>
        <begin position="1"/>
        <end position="20"/>
    </location>
</feature>
<gene>
    <name evidence="2" type="ORF">HC175_01695</name>
</gene>
<organism evidence="2 3">
    <name type="scientific">Salinimicrobium oceani</name>
    <dbReference type="NCBI Taxonomy" id="2722702"/>
    <lineage>
        <taxon>Bacteria</taxon>
        <taxon>Pseudomonadati</taxon>
        <taxon>Bacteroidota</taxon>
        <taxon>Flavobacteriia</taxon>
        <taxon>Flavobacteriales</taxon>
        <taxon>Flavobacteriaceae</taxon>
        <taxon>Salinimicrobium</taxon>
    </lineage>
</organism>
<evidence type="ECO:0000256" key="1">
    <source>
        <dbReference type="SAM" id="SignalP"/>
    </source>
</evidence>
<dbReference type="SUPFAM" id="SSF74653">
    <property type="entry name" value="TolA/TonB C-terminal domain"/>
    <property type="match status" value="1"/>
</dbReference>
<dbReference type="Gene3D" id="3.30.1150.10">
    <property type="match status" value="1"/>
</dbReference>
<sequence>MRKKIFFTFYFFIVSISLFAQQQEEEVKVVDTPPIARGCDPEADNAQLKACFTRIVSEQIVNKLNFSYIRKQDLKPGQYTVRTFFSIDSKGRVRDVRAEFPNQKIAKHFVRAVKSIATVEPAYLDGEPVKIFYTMPFKFGID</sequence>
<evidence type="ECO:0008006" key="4">
    <source>
        <dbReference type="Google" id="ProtNLM"/>
    </source>
</evidence>
<keyword evidence="1" id="KW-0732">Signal</keyword>
<reference evidence="2 3" key="1">
    <citation type="submission" date="2020-03" db="EMBL/GenBank/DDBJ databases">
        <title>Salinimicrobium sp. nov, isolated from SCS.</title>
        <authorList>
            <person name="Cao W.R."/>
        </authorList>
    </citation>
    <scope>NUCLEOTIDE SEQUENCE [LARGE SCALE GENOMIC DNA]</scope>
    <source>
        <strain evidence="3">J15B91</strain>
    </source>
</reference>
<protein>
    <recommendedName>
        <fullName evidence="4">TonB protein C-terminal</fullName>
    </recommendedName>
</protein>
<evidence type="ECO:0000313" key="3">
    <source>
        <dbReference type="Proteomes" id="UP000703674"/>
    </source>
</evidence>
<dbReference type="EMBL" id="JAAVJR010000001">
    <property type="protein sequence ID" value="NJW51627.1"/>
    <property type="molecule type" value="Genomic_DNA"/>
</dbReference>
<dbReference type="Proteomes" id="UP000703674">
    <property type="component" value="Unassembled WGS sequence"/>
</dbReference>
<comment type="caution">
    <text evidence="2">The sequence shown here is derived from an EMBL/GenBank/DDBJ whole genome shotgun (WGS) entry which is preliminary data.</text>
</comment>
<name>A0ABX1CTM8_9FLAO</name>